<reference evidence="1" key="1">
    <citation type="journal article" date="2015" name="Proc. Natl. Acad. Sci. U.S.A.">
        <title>Networks of energetic and metabolic interactions define dynamics in microbial communities.</title>
        <authorList>
            <person name="Embree M."/>
            <person name="Liu J.K."/>
            <person name="Al-Bassam M.M."/>
            <person name="Zengler K."/>
        </authorList>
    </citation>
    <scope>NUCLEOTIDE SEQUENCE</scope>
</reference>
<dbReference type="EMBL" id="LNQE01001062">
    <property type="protein sequence ID" value="KUG21422.1"/>
    <property type="molecule type" value="Genomic_DNA"/>
</dbReference>
<proteinExistence type="predicted"/>
<dbReference type="AlphaFoldDB" id="A0A0W8FLC3"/>
<comment type="caution">
    <text evidence="1">The sequence shown here is derived from an EMBL/GenBank/DDBJ whole genome shotgun (WGS) entry which is preliminary data.</text>
</comment>
<sequence>MLESFSGSVFLKLLQMFLNHPDFKDADKIISALCQEKIEDNFDLEIVHVFIN</sequence>
<protein>
    <submittedName>
        <fullName evidence="1">Uncharacterized protein</fullName>
    </submittedName>
</protein>
<organism evidence="1">
    <name type="scientific">hydrocarbon metagenome</name>
    <dbReference type="NCBI Taxonomy" id="938273"/>
    <lineage>
        <taxon>unclassified sequences</taxon>
        <taxon>metagenomes</taxon>
        <taxon>ecological metagenomes</taxon>
    </lineage>
</organism>
<name>A0A0W8FLC3_9ZZZZ</name>
<accession>A0A0W8FLC3</accession>
<gene>
    <name evidence="1" type="ORF">ASZ90_008778</name>
</gene>
<evidence type="ECO:0000313" key="1">
    <source>
        <dbReference type="EMBL" id="KUG21422.1"/>
    </source>
</evidence>